<dbReference type="PANTHER" id="PTHR33608">
    <property type="entry name" value="BLL2464 PROTEIN"/>
    <property type="match status" value="1"/>
</dbReference>
<dbReference type="AlphaFoldDB" id="A0A143BH85"/>
<evidence type="ECO:0000313" key="2">
    <source>
        <dbReference type="EMBL" id="AMW04416.1"/>
    </source>
</evidence>
<accession>A0A143BH85</accession>
<gene>
    <name evidence="2" type="ORF">GEMMAAP_05325</name>
</gene>
<name>A0A143BH85_9BACT</name>
<dbReference type="OrthoDB" id="9776116at2"/>
<dbReference type="EMBL" id="CP011454">
    <property type="protein sequence ID" value="AMW04416.1"/>
    <property type="molecule type" value="Genomic_DNA"/>
</dbReference>
<dbReference type="InterPro" id="IPR002881">
    <property type="entry name" value="DUF58"/>
</dbReference>
<protein>
    <recommendedName>
        <fullName evidence="1">DUF58 domain-containing protein</fullName>
    </recommendedName>
</protein>
<feature type="domain" description="DUF58" evidence="1">
    <location>
        <begin position="43"/>
        <end position="238"/>
    </location>
</feature>
<dbReference type="KEGG" id="gph:GEMMAAP_05325"/>
<evidence type="ECO:0000259" key="1">
    <source>
        <dbReference type="Pfam" id="PF01882"/>
    </source>
</evidence>
<dbReference type="PANTHER" id="PTHR33608:SF7">
    <property type="entry name" value="DUF58 DOMAIN-CONTAINING PROTEIN"/>
    <property type="match status" value="1"/>
</dbReference>
<proteinExistence type="predicted"/>
<dbReference type="eggNOG" id="COG1721">
    <property type="taxonomic scope" value="Bacteria"/>
</dbReference>
<dbReference type="Gene3D" id="3.40.50.410">
    <property type="entry name" value="von Willebrand factor, type A domain"/>
    <property type="match status" value="1"/>
</dbReference>
<dbReference type="Proteomes" id="UP000076404">
    <property type="component" value="Chromosome"/>
</dbReference>
<sequence length="298" mass="31245">MSAYGPMLDALRGVRWPARRAVGAAPAGTHRSTQKGTAGEFTEYRLYRQGDDPRALDWKLLARSDRAFVRLSDDRALLATWIVVDASASMAFPAEGAGRGRSKFTQAKYLAVGLAAVAHASADPVGIVVVHAGGVTRVPPRTRRGTVQELARVLDGVTCGGAAPLALALSPLPTNARIVLLTDCLGDVDACLKVAAAHGVAGALVECVHVVADEELAPPGGTHLARDPERADDARVLAPAGRLSYREQFDLFRSEMAQRWRSAGAGYTEVLTSTDAPKAVRAVVIGVAAPVLPSARGS</sequence>
<evidence type="ECO:0000313" key="3">
    <source>
        <dbReference type="Proteomes" id="UP000076404"/>
    </source>
</evidence>
<keyword evidence="3" id="KW-1185">Reference proteome</keyword>
<dbReference type="STRING" id="1379270.GEMMAAP_05325"/>
<dbReference type="Pfam" id="PF01882">
    <property type="entry name" value="DUF58"/>
    <property type="match status" value="1"/>
</dbReference>
<reference evidence="2 3" key="1">
    <citation type="journal article" date="2014" name="Proc. Natl. Acad. Sci. U.S.A.">
        <title>Functional type 2 photosynthetic reaction centers found in the rare bacterial phylum Gemmatimonadetes.</title>
        <authorList>
            <person name="Zeng Y."/>
            <person name="Feng F."/>
            <person name="Medova H."/>
            <person name="Dean J."/>
            <person name="Koblizek M."/>
        </authorList>
    </citation>
    <scope>NUCLEOTIDE SEQUENCE [LARGE SCALE GENOMIC DNA]</scope>
    <source>
        <strain evidence="2 3">AP64</strain>
    </source>
</reference>
<dbReference type="InterPro" id="IPR036465">
    <property type="entry name" value="vWFA_dom_sf"/>
</dbReference>
<reference evidence="2 3" key="2">
    <citation type="journal article" date="2016" name="Environ. Microbiol. Rep.">
        <title>Metagenomic evidence for the presence of phototrophic Gemmatimonadetes bacteria in diverse environments.</title>
        <authorList>
            <person name="Zeng Y."/>
            <person name="Baumbach J."/>
            <person name="Barbosa E.G."/>
            <person name="Azevedo V."/>
            <person name="Zhang C."/>
            <person name="Koblizek M."/>
        </authorList>
    </citation>
    <scope>NUCLEOTIDE SEQUENCE [LARGE SCALE GENOMIC DNA]</scope>
    <source>
        <strain evidence="2 3">AP64</strain>
    </source>
</reference>
<dbReference type="RefSeq" id="WP_026849922.1">
    <property type="nucleotide sequence ID" value="NZ_CP011454.1"/>
</dbReference>
<organism evidence="2 3">
    <name type="scientific">Gemmatimonas phototrophica</name>
    <dbReference type="NCBI Taxonomy" id="1379270"/>
    <lineage>
        <taxon>Bacteria</taxon>
        <taxon>Pseudomonadati</taxon>
        <taxon>Gemmatimonadota</taxon>
        <taxon>Gemmatimonadia</taxon>
        <taxon>Gemmatimonadales</taxon>
        <taxon>Gemmatimonadaceae</taxon>
        <taxon>Gemmatimonas</taxon>
    </lineage>
</organism>
<dbReference type="SUPFAM" id="SSF53300">
    <property type="entry name" value="vWA-like"/>
    <property type="match status" value="1"/>
</dbReference>